<evidence type="ECO:0000313" key="6">
    <source>
        <dbReference type="Proteomes" id="UP001501570"/>
    </source>
</evidence>
<name>A0ABP9S000_9ACTN</name>
<dbReference type="PROSITE" id="PS50206">
    <property type="entry name" value="RHODANESE_3"/>
    <property type="match status" value="2"/>
</dbReference>
<organism evidence="5 6">
    <name type="scientific">Rugosimonospora acidiphila</name>
    <dbReference type="NCBI Taxonomy" id="556531"/>
    <lineage>
        <taxon>Bacteria</taxon>
        <taxon>Bacillati</taxon>
        <taxon>Actinomycetota</taxon>
        <taxon>Actinomycetes</taxon>
        <taxon>Micromonosporales</taxon>
        <taxon>Micromonosporaceae</taxon>
        <taxon>Rugosimonospora</taxon>
    </lineage>
</organism>
<dbReference type="RefSeq" id="WP_345631773.1">
    <property type="nucleotide sequence ID" value="NZ_BAABJQ010000012.1"/>
</dbReference>
<proteinExistence type="predicted"/>
<keyword evidence="3" id="KW-0808">Transferase</keyword>
<dbReference type="Gene3D" id="3.40.250.10">
    <property type="entry name" value="Rhodanese-like domain"/>
    <property type="match status" value="2"/>
</dbReference>
<reference evidence="6" key="1">
    <citation type="journal article" date="2019" name="Int. J. Syst. Evol. Microbiol.">
        <title>The Global Catalogue of Microorganisms (GCM) 10K type strain sequencing project: providing services to taxonomists for standard genome sequencing and annotation.</title>
        <authorList>
            <consortium name="The Broad Institute Genomics Platform"/>
            <consortium name="The Broad Institute Genome Sequencing Center for Infectious Disease"/>
            <person name="Wu L."/>
            <person name="Ma J."/>
        </authorList>
    </citation>
    <scope>NUCLEOTIDE SEQUENCE [LARGE SCALE GENOMIC DNA]</scope>
    <source>
        <strain evidence="6">JCM 18304</strain>
    </source>
</reference>
<accession>A0ABP9S000</accession>
<comment type="caution">
    <text evidence="5">The sequence shown here is derived from an EMBL/GenBank/DDBJ whole genome shotgun (WGS) entry which is preliminary data.</text>
</comment>
<feature type="domain" description="Rhodanese" evidence="4">
    <location>
        <begin position="169"/>
        <end position="290"/>
    </location>
</feature>
<comment type="catalytic activity">
    <reaction evidence="2">
        <text>thiosulfate + hydrogen cyanide = thiocyanate + sulfite + 2 H(+)</text>
        <dbReference type="Rhea" id="RHEA:16881"/>
        <dbReference type="ChEBI" id="CHEBI:15378"/>
        <dbReference type="ChEBI" id="CHEBI:17359"/>
        <dbReference type="ChEBI" id="CHEBI:18022"/>
        <dbReference type="ChEBI" id="CHEBI:18407"/>
        <dbReference type="ChEBI" id="CHEBI:33542"/>
        <dbReference type="EC" id="2.8.1.1"/>
    </reaction>
</comment>
<dbReference type="CDD" id="cd01449">
    <property type="entry name" value="TST_Repeat_2"/>
    <property type="match status" value="1"/>
</dbReference>
<dbReference type="SMART" id="SM00450">
    <property type="entry name" value="RHOD"/>
    <property type="match status" value="2"/>
</dbReference>
<dbReference type="PANTHER" id="PTHR43855">
    <property type="entry name" value="THIOSULFATE SULFURTRANSFERASE"/>
    <property type="match status" value="1"/>
</dbReference>
<keyword evidence="6" id="KW-1185">Reference proteome</keyword>
<dbReference type="Pfam" id="PF00581">
    <property type="entry name" value="Rhodanese"/>
    <property type="match status" value="2"/>
</dbReference>
<feature type="domain" description="Rhodanese" evidence="4">
    <location>
        <begin position="31"/>
        <end position="138"/>
    </location>
</feature>
<dbReference type="SUPFAM" id="SSF52821">
    <property type="entry name" value="Rhodanese/Cell cycle control phosphatase"/>
    <property type="match status" value="2"/>
</dbReference>
<dbReference type="PROSITE" id="PS00683">
    <property type="entry name" value="RHODANESE_2"/>
    <property type="match status" value="1"/>
</dbReference>
<dbReference type="Proteomes" id="UP001501570">
    <property type="component" value="Unassembled WGS sequence"/>
</dbReference>
<dbReference type="CDD" id="cd01448">
    <property type="entry name" value="TST_Repeat_1"/>
    <property type="match status" value="1"/>
</dbReference>
<protein>
    <recommendedName>
        <fullName evidence="3">Sulfurtransferase</fullName>
    </recommendedName>
</protein>
<dbReference type="InterPro" id="IPR051126">
    <property type="entry name" value="Thiosulfate_sulfurtransferase"/>
</dbReference>
<dbReference type="PROSITE" id="PS00380">
    <property type="entry name" value="RHODANESE_1"/>
    <property type="match status" value="1"/>
</dbReference>
<dbReference type="EMBL" id="BAABJQ010000012">
    <property type="protein sequence ID" value="GAA5188988.1"/>
    <property type="molecule type" value="Genomic_DNA"/>
</dbReference>
<dbReference type="InterPro" id="IPR036873">
    <property type="entry name" value="Rhodanese-like_dom_sf"/>
</dbReference>
<evidence type="ECO:0000256" key="2">
    <source>
        <dbReference type="ARBA" id="ARBA00047549"/>
    </source>
</evidence>
<keyword evidence="1" id="KW-0677">Repeat</keyword>
<dbReference type="PANTHER" id="PTHR43855:SF1">
    <property type="entry name" value="THIOSULFATE SULFURTRANSFERASE"/>
    <property type="match status" value="1"/>
</dbReference>
<evidence type="ECO:0000313" key="5">
    <source>
        <dbReference type="EMBL" id="GAA5188988.1"/>
    </source>
</evidence>
<dbReference type="InterPro" id="IPR001307">
    <property type="entry name" value="Thiosulphate_STrfase_CS"/>
</dbReference>
<evidence type="ECO:0000256" key="3">
    <source>
        <dbReference type="RuleBase" id="RU000507"/>
    </source>
</evidence>
<sequence length="302" mass="33251">MPVGPDPAPALQQYAHPERLVTAGWLVEHLGEPGLVVVESDEDVLLYDTGHIPGAVKVDWHTELNDQVTRDYLTGAGFAELCSAKGIARDDTIVFYGDNFNWWAAYALWVFSLFGHGDVRLLDGGRQKWAAEGRELTRDRPSRAATRYPLVERNDTPIRAYRDQVMAHIAAGRPLVDVRSPGEYTGEMLSMPDYPQEGALRGGHIPGAVSKPWKQAAQDDGSFKPAGDLRVIYQDELGLSTGDDVIAYCRIGERSSHTWFVLTHLLGFGQVRNYDGSWTEWGNLVRAPVARGPEPGGITPAS</sequence>
<evidence type="ECO:0000256" key="1">
    <source>
        <dbReference type="ARBA" id="ARBA00022737"/>
    </source>
</evidence>
<evidence type="ECO:0000259" key="4">
    <source>
        <dbReference type="PROSITE" id="PS50206"/>
    </source>
</evidence>
<dbReference type="InterPro" id="IPR001763">
    <property type="entry name" value="Rhodanese-like_dom"/>
</dbReference>
<gene>
    <name evidence="5" type="ORF">GCM10023322_40870</name>
</gene>